<reference evidence="6 7" key="1">
    <citation type="submission" date="2015-08" db="EMBL/GenBank/DDBJ databases">
        <title>Genome sequence of the pristinamycin over-producing bacterium Streptomyces pristinaespiralis HCCB10218.</title>
        <authorList>
            <person name="Tian J."/>
            <person name="Yang J."/>
            <person name="Li L."/>
            <person name="Ruan L."/>
            <person name="Wei W."/>
            <person name="Zheng G."/>
            <person name="Wei Z."/>
            <person name="Yang S."/>
            <person name="Ge M."/>
            <person name="Jiang W."/>
            <person name="Lu Y."/>
        </authorList>
    </citation>
    <scope>NUCLEOTIDE SEQUENCE [LARGE SCALE GENOMIC DNA]</scope>
    <source>
        <strain evidence="6 7">HCCB 10218</strain>
    </source>
</reference>
<dbReference type="Gene3D" id="1.10.12.10">
    <property type="entry name" value="Lyase 2-enoyl-coa Hydratase, Chain A, domain 2"/>
    <property type="match status" value="1"/>
</dbReference>
<dbReference type="InterPro" id="IPR014748">
    <property type="entry name" value="Enoyl-CoA_hydra_C"/>
</dbReference>
<organism evidence="6">
    <name type="scientific">Streptomyces pristinaespiralis</name>
    <dbReference type="NCBI Taxonomy" id="38300"/>
    <lineage>
        <taxon>Bacteria</taxon>
        <taxon>Bacillati</taxon>
        <taxon>Actinomycetota</taxon>
        <taxon>Actinomycetes</taxon>
        <taxon>Kitasatosporales</taxon>
        <taxon>Streptomycetaceae</taxon>
        <taxon>Streptomyces</taxon>
    </lineage>
</organism>
<dbReference type="GO" id="GO:0006635">
    <property type="term" value="P:fatty acid beta-oxidation"/>
    <property type="evidence" value="ECO:0007669"/>
    <property type="project" value="TreeGrafter"/>
</dbReference>
<evidence type="ECO:0000256" key="5">
    <source>
        <dbReference type="SAM" id="MobiDB-lite"/>
    </source>
</evidence>
<feature type="compositionally biased region" description="Basic and acidic residues" evidence="5">
    <location>
        <begin position="235"/>
        <end position="249"/>
    </location>
</feature>
<gene>
    <name evidence="6" type="ORF">SPRI_0409</name>
</gene>
<keyword evidence="3" id="KW-0456">Lyase</keyword>
<keyword evidence="2" id="KW-0443">Lipid metabolism</keyword>
<dbReference type="Pfam" id="PF00378">
    <property type="entry name" value="ECH_1"/>
    <property type="match status" value="1"/>
</dbReference>
<accession>A0A0M4D4R5</accession>
<comment type="similarity">
    <text evidence="1 4">Belongs to the enoyl-CoA hydratase/isomerase family.</text>
</comment>
<dbReference type="PROSITE" id="PS00166">
    <property type="entry name" value="ENOYL_COA_HYDRATASE"/>
    <property type="match status" value="1"/>
</dbReference>
<dbReference type="CDD" id="cd06558">
    <property type="entry name" value="crotonase-like"/>
    <property type="match status" value="1"/>
</dbReference>
<dbReference type="GeneID" id="97238504"/>
<dbReference type="InterPro" id="IPR029045">
    <property type="entry name" value="ClpP/crotonase-like_dom_sf"/>
</dbReference>
<evidence type="ECO:0000256" key="4">
    <source>
        <dbReference type="RuleBase" id="RU003707"/>
    </source>
</evidence>
<dbReference type="InterPro" id="IPR001753">
    <property type="entry name" value="Enoyl-CoA_hydra/iso"/>
</dbReference>
<dbReference type="Gene3D" id="3.90.226.10">
    <property type="entry name" value="2-enoyl-CoA Hydratase, Chain A, domain 1"/>
    <property type="match status" value="1"/>
</dbReference>
<evidence type="ECO:0000256" key="3">
    <source>
        <dbReference type="ARBA" id="ARBA00023239"/>
    </source>
</evidence>
<dbReference type="PANTHER" id="PTHR11941">
    <property type="entry name" value="ENOYL-COA HYDRATASE-RELATED"/>
    <property type="match status" value="1"/>
</dbReference>
<name>A0A0M4D4R5_STRPR</name>
<dbReference type="PANTHER" id="PTHR11941:SF169">
    <property type="entry name" value="(7AS)-7A-METHYL-1,5-DIOXO-2,3,5,6,7,7A-HEXAHYDRO-1H-INDENE-CARBOXYL-COA HYDROLASE"/>
    <property type="match status" value="1"/>
</dbReference>
<dbReference type="AlphaFoldDB" id="A0A0M4D4R5"/>
<dbReference type="GO" id="GO:0016829">
    <property type="term" value="F:lyase activity"/>
    <property type="evidence" value="ECO:0007669"/>
    <property type="project" value="UniProtKB-KW"/>
</dbReference>
<dbReference type="Proteomes" id="UP000060513">
    <property type="component" value="Chromosome"/>
</dbReference>
<dbReference type="InterPro" id="IPR018376">
    <property type="entry name" value="Enoyl-CoA_hyd/isom_CS"/>
</dbReference>
<dbReference type="NCBIfam" id="NF006100">
    <property type="entry name" value="PRK08252.1"/>
    <property type="match status" value="1"/>
</dbReference>
<evidence type="ECO:0000313" key="6">
    <source>
        <dbReference type="EMBL" id="ALC18715.1"/>
    </source>
</evidence>
<dbReference type="PATRIC" id="fig|38300.4.peg.428"/>
<evidence type="ECO:0000313" key="7">
    <source>
        <dbReference type="Proteomes" id="UP000060513"/>
    </source>
</evidence>
<evidence type="ECO:0000256" key="2">
    <source>
        <dbReference type="ARBA" id="ARBA00023098"/>
    </source>
</evidence>
<proteinExistence type="inferred from homology"/>
<dbReference type="SUPFAM" id="SSF52096">
    <property type="entry name" value="ClpP/crotonase"/>
    <property type="match status" value="1"/>
</dbReference>
<dbReference type="RefSeq" id="WP_005307566.1">
    <property type="nucleotide sequence ID" value="NZ_CP011340.1"/>
</dbReference>
<evidence type="ECO:0000256" key="1">
    <source>
        <dbReference type="ARBA" id="ARBA00005254"/>
    </source>
</evidence>
<dbReference type="EMBL" id="CP011340">
    <property type="protein sequence ID" value="ALC18715.1"/>
    <property type="molecule type" value="Genomic_DNA"/>
</dbReference>
<dbReference type="STRING" id="38300.SPRI_0409"/>
<dbReference type="OMA" id="MCADIVI"/>
<sequence length="255" mass="26965">MTDQVLTEFRGDGIAVITINRPEARNALDRAVGLAVAQALDELDHREDLRIGILTGAGGTFCAGADLKAMLRGETALIEGRGLCGLTETPPRKPLIAAVEGYALAGGCELVLACDLVVAAEDATLGIPEVKRGLVAAAGGLTRLHRLIPHHMAMELALTGRFMEATQAHGYGLVNRLTAPGAALEGALALAGEIAMNGPLAVQASKQIITESDDWPADERWKLMREISDPVFASEDAKEGPRAFTEKRAPKWSGR</sequence>
<protein>
    <submittedName>
        <fullName evidence="6">Enoyl-CoA hydratase</fullName>
    </submittedName>
</protein>
<dbReference type="OrthoDB" id="9775794at2"/>
<dbReference type="KEGG" id="spri:SPRI_0409"/>
<feature type="region of interest" description="Disordered" evidence="5">
    <location>
        <begin position="232"/>
        <end position="255"/>
    </location>
</feature>